<dbReference type="EMBL" id="BK015870">
    <property type="protein sequence ID" value="DAD70814.1"/>
    <property type="molecule type" value="Genomic_DNA"/>
</dbReference>
<organism evidence="1">
    <name type="scientific">Siphoviridae sp. ctKcB20</name>
    <dbReference type="NCBI Taxonomy" id="2827568"/>
    <lineage>
        <taxon>Viruses</taxon>
        <taxon>Duplodnaviria</taxon>
        <taxon>Heunggongvirae</taxon>
        <taxon>Uroviricota</taxon>
        <taxon>Caudoviricetes</taxon>
    </lineage>
</organism>
<evidence type="ECO:0000313" key="1">
    <source>
        <dbReference type="EMBL" id="DAD70814.1"/>
    </source>
</evidence>
<name>A0A8S5LLI1_9CAUD</name>
<protein>
    <submittedName>
        <fullName evidence="1">Uncharacterized protein</fullName>
    </submittedName>
</protein>
<accession>A0A8S5LLI1</accession>
<reference evidence="1" key="1">
    <citation type="journal article" date="2021" name="Proc. Natl. Acad. Sci. U.S.A.">
        <title>A Catalog of Tens of Thousands of Viruses from Human Metagenomes Reveals Hidden Associations with Chronic Diseases.</title>
        <authorList>
            <person name="Tisza M.J."/>
            <person name="Buck C.B."/>
        </authorList>
    </citation>
    <scope>NUCLEOTIDE SEQUENCE</scope>
    <source>
        <strain evidence="1">CtKcB20</strain>
    </source>
</reference>
<sequence>MFGLISKKKFIKAIETLLRDSADTNKATDKDDMYWRFGNANAVNYICHKVGVDFTALEKKIDKED</sequence>
<proteinExistence type="predicted"/>